<organism evidence="1 2">
    <name type="scientific">Haloplanus rallus</name>
    <dbReference type="NCBI Taxonomy" id="1816183"/>
    <lineage>
        <taxon>Archaea</taxon>
        <taxon>Methanobacteriati</taxon>
        <taxon>Methanobacteriota</taxon>
        <taxon>Stenosarchaea group</taxon>
        <taxon>Halobacteria</taxon>
        <taxon>Halobacteriales</taxon>
        <taxon>Haloferacaceae</taxon>
        <taxon>Haloplanus</taxon>
    </lineage>
</organism>
<name>A0A6B9F8N0_9EURY</name>
<sequence>MSQASDTETYFEGYSDYQSVSKDIGQAVRDAIDAYAYIDGRHSQGARVRATNAASAYRRILGAAIRLLPELKRDAETKDELGEIYTDWTGDGNDDDGHIDQLQALSFQSPPPDWLFEFVVQIREAAWELGYLQAGRSRKAEQGDPVEKEANSMFRE</sequence>
<dbReference type="Proteomes" id="UP000428325">
    <property type="component" value="Chromosome"/>
</dbReference>
<dbReference type="KEGG" id="hra:EI982_14575"/>
<dbReference type="RefSeq" id="WP_157690381.1">
    <property type="nucleotide sequence ID" value="NZ_CP034345.1"/>
</dbReference>
<dbReference type="OrthoDB" id="308066at2157"/>
<accession>A0A6B9F8N0</accession>
<reference evidence="1 2" key="1">
    <citation type="submission" date="2018-12" db="EMBL/GenBank/DDBJ databases">
        <title>Complete genome sequence of Haloplanus rallus MBLA0036.</title>
        <authorList>
            <person name="Nam Y.-d."/>
            <person name="Kang J."/>
            <person name="Chung W.-H."/>
            <person name="Park Y.S."/>
        </authorList>
    </citation>
    <scope>NUCLEOTIDE SEQUENCE [LARGE SCALE GENOMIC DNA]</scope>
    <source>
        <strain evidence="1 2">MBLA0036</strain>
    </source>
</reference>
<gene>
    <name evidence="1" type="ORF">EI982_14575</name>
</gene>
<dbReference type="AlphaFoldDB" id="A0A6B9F8N0"/>
<evidence type="ECO:0000313" key="1">
    <source>
        <dbReference type="EMBL" id="QGX95922.1"/>
    </source>
</evidence>
<evidence type="ECO:0000313" key="2">
    <source>
        <dbReference type="Proteomes" id="UP000428325"/>
    </source>
</evidence>
<dbReference type="EMBL" id="CP034345">
    <property type="protein sequence ID" value="QGX95922.1"/>
    <property type="molecule type" value="Genomic_DNA"/>
</dbReference>
<protein>
    <submittedName>
        <fullName evidence="1">Uncharacterized protein</fullName>
    </submittedName>
</protein>
<dbReference type="GeneID" id="43370795"/>
<keyword evidence="2" id="KW-1185">Reference proteome</keyword>
<proteinExistence type="predicted"/>